<feature type="compositionally biased region" description="Basic residues" evidence="1">
    <location>
        <begin position="226"/>
        <end position="272"/>
    </location>
</feature>
<organism evidence="2">
    <name type="scientific">viral metagenome</name>
    <dbReference type="NCBI Taxonomy" id="1070528"/>
    <lineage>
        <taxon>unclassified sequences</taxon>
        <taxon>metagenomes</taxon>
        <taxon>organismal metagenomes</taxon>
    </lineage>
</organism>
<protein>
    <submittedName>
        <fullName evidence="2">Uncharacterized protein</fullName>
    </submittedName>
</protein>
<dbReference type="Pfam" id="PF00071">
    <property type="entry name" value="Ras"/>
    <property type="match status" value="1"/>
</dbReference>
<feature type="region of interest" description="Disordered" evidence="1">
    <location>
        <begin position="226"/>
        <end position="280"/>
    </location>
</feature>
<dbReference type="SUPFAM" id="SSF52540">
    <property type="entry name" value="P-loop containing nucleoside triphosphate hydrolases"/>
    <property type="match status" value="1"/>
</dbReference>
<evidence type="ECO:0000256" key="1">
    <source>
        <dbReference type="SAM" id="MobiDB-lite"/>
    </source>
</evidence>
<proteinExistence type="predicted"/>
<dbReference type="EMBL" id="MN740425">
    <property type="protein sequence ID" value="QHU05907.1"/>
    <property type="molecule type" value="Genomic_DNA"/>
</dbReference>
<dbReference type="Gene3D" id="3.40.50.300">
    <property type="entry name" value="P-loop containing nucleotide triphosphate hydrolases"/>
    <property type="match status" value="1"/>
</dbReference>
<sequence length="280" mass="33112">MGDSIKIILDGLPTGKSSFIRNLRGEPFNPMYEPTEGGGAVPYLLENEENKKKLSIILYDTPGQSTINREWEDEIYNDTDCAIFFFQKSNTPSFKYVKKQLKKYKRMKKREHKEAICVLYATQTNERSKIPEEEIMRLTRPNVKYMEGSNKINGSAKNVLLATLKSLYETLRPKDRSPQLDEELFDIFSEKALRDLVGLYDQNSDYPYWNKLKAFFTSFHFRTKQSRRKKSVKKQSRRKRSIKKQSRRKRSIKKQSRRKKSIKKQSRRKKSIKKIEKKGD</sequence>
<dbReference type="CDD" id="cd00882">
    <property type="entry name" value="Ras_like_GTPase"/>
    <property type="match status" value="1"/>
</dbReference>
<dbReference type="InterPro" id="IPR001806">
    <property type="entry name" value="Small_GTPase"/>
</dbReference>
<dbReference type="GO" id="GO:0003924">
    <property type="term" value="F:GTPase activity"/>
    <property type="evidence" value="ECO:0007669"/>
    <property type="project" value="InterPro"/>
</dbReference>
<dbReference type="InterPro" id="IPR027417">
    <property type="entry name" value="P-loop_NTPase"/>
</dbReference>
<reference evidence="2" key="1">
    <citation type="journal article" date="2020" name="Nature">
        <title>Giant virus diversity and host interactions through global metagenomics.</title>
        <authorList>
            <person name="Schulz F."/>
            <person name="Roux S."/>
            <person name="Paez-Espino D."/>
            <person name="Jungbluth S."/>
            <person name="Walsh D.A."/>
            <person name="Denef V.J."/>
            <person name="McMahon K.D."/>
            <person name="Konstantinidis K.T."/>
            <person name="Eloe-Fadrosh E.A."/>
            <person name="Kyrpides N.C."/>
            <person name="Woyke T."/>
        </authorList>
    </citation>
    <scope>NUCLEOTIDE SEQUENCE</scope>
    <source>
        <strain evidence="2">GVMAG-M-3300027736-24</strain>
    </source>
</reference>
<dbReference type="GO" id="GO:0005525">
    <property type="term" value="F:GTP binding"/>
    <property type="evidence" value="ECO:0007669"/>
    <property type="project" value="InterPro"/>
</dbReference>
<dbReference type="AlphaFoldDB" id="A0A6C0JN68"/>
<evidence type="ECO:0000313" key="2">
    <source>
        <dbReference type="EMBL" id="QHU05907.1"/>
    </source>
</evidence>
<accession>A0A6C0JN68</accession>
<name>A0A6C0JN68_9ZZZZ</name>